<feature type="compositionally biased region" description="Polar residues" evidence="6">
    <location>
        <begin position="782"/>
        <end position="794"/>
    </location>
</feature>
<dbReference type="InterPro" id="IPR000700">
    <property type="entry name" value="PAS-assoc_C"/>
</dbReference>
<feature type="compositionally biased region" description="Basic and acidic residues" evidence="6">
    <location>
        <begin position="802"/>
        <end position="816"/>
    </location>
</feature>
<dbReference type="InterPro" id="IPR013656">
    <property type="entry name" value="PAS_4"/>
</dbReference>
<dbReference type="InterPro" id="IPR036890">
    <property type="entry name" value="HATPase_C_sf"/>
</dbReference>
<dbReference type="EMBL" id="BMKL01000001">
    <property type="protein sequence ID" value="GGD96528.1"/>
    <property type="molecule type" value="Genomic_DNA"/>
</dbReference>
<accession>A0ABQ1S8W5</accession>
<dbReference type="Gene3D" id="3.30.565.10">
    <property type="entry name" value="Histidine kinase-like ATPase, C-terminal domain"/>
    <property type="match status" value="1"/>
</dbReference>
<dbReference type="PROSITE" id="PS50113">
    <property type="entry name" value="PAC"/>
    <property type="match status" value="2"/>
</dbReference>
<dbReference type="Proteomes" id="UP000619041">
    <property type="component" value="Unassembled WGS sequence"/>
</dbReference>
<dbReference type="PROSITE" id="PS50112">
    <property type="entry name" value="PAS"/>
    <property type="match status" value="3"/>
</dbReference>
<dbReference type="Pfam" id="PF08447">
    <property type="entry name" value="PAS_3"/>
    <property type="match status" value="3"/>
</dbReference>
<evidence type="ECO:0000256" key="4">
    <source>
        <dbReference type="ARBA" id="ARBA00022679"/>
    </source>
</evidence>
<dbReference type="Pfam" id="PF00512">
    <property type="entry name" value="HisKA"/>
    <property type="match status" value="1"/>
</dbReference>
<comment type="catalytic activity">
    <reaction evidence="1">
        <text>ATP + protein L-histidine = ADP + protein N-phospho-L-histidine.</text>
        <dbReference type="EC" id="2.7.13.3"/>
    </reaction>
</comment>
<dbReference type="SMART" id="SM00086">
    <property type="entry name" value="PAC"/>
    <property type="match status" value="3"/>
</dbReference>
<proteinExistence type="predicted"/>
<evidence type="ECO:0000259" key="7">
    <source>
        <dbReference type="PROSITE" id="PS50109"/>
    </source>
</evidence>
<dbReference type="InterPro" id="IPR035965">
    <property type="entry name" value="PAS-like_dom_sf"/>
</dbReference>
<evidence type="ECO:0000256" key="3">
    <source>
        <dbReference type="ARBA" id="ARBA00022553"/>
    </source>
</evidence>
<dbReference type="SMART" id="SM00388">
    <property type="entry name" value="HisKA"/>
    <property type="match status" value="1"/>
</dbReference>
<dbReference type="InterPro" id="IPR003661">
    <property type="entry name" value="HisK_dim/P_dom"/>
</dbReference>
<evidence type="ECO:0000313" key="11">
    <source>
        <dbReference type="Proteomes" id="UP000619041"/>
    </source>
</evidence>
<dbReference type="Gene3D" id="1.10.287.130">
    <property type="match status" value="1"/>
</dbReference>
<dbReference type="SUPFAM" id="SSF47384">
    <property type="entry name" value="Homodimeric domain of signal transducing histidine kinase"/>
    <property type="match status" value="1"/>
</dbReference>
<dbReference type="SMART" id="SM00091">
    <property type="entry name" value="PAS"/>
    <property type="match status" value="3"/>
</dbReference>
<feature type="domain" description="Histidine kinase" evidence="7">
    <location>
        <begin position="568"/>
        <end position="757"/>
    </location>
</feature>
<dbReference type="SUPFAM" id="SSF55874">
    <property type="entry name" value="ATPase domain of HSP90 chaperone/DNA topoisomerase II/histidine kinase"/>
    <property type="match status" value="1"/>
</dbReference>
<organism evidence="10 11">
    <name type="scientific">Tsuneonella deserti</name>
    <dbReference type="NCBI Taxonomy" id="2035528"/>
    <lineage>
        <taxon>Bacteria</taxon>
        <taxon>Pseudomonadati</taxon>
        <taxon>Pseudomonadota</taxon>
        <taxon>Alphaproteobacteria</taxon>
        <taxon>Sphingomonadales</taxon>
        <taxon>Erythrobacteraceae</taxon>
        <taxon>Tsuneonella</taxon>
    </lineage>
</organism>
<feature type="domain" description="PAC" evidence="9">
    <location>
        <begin position="236"/>
        <end position="288"/>
    </location>
</feature>
<keyword evidence="3" id="KW-0597">Phosphoprotein</keyword>
<dbReference type="SUPFAM" id="SSF55785">
    <property type="entry name" value="PYP-like sensor domain (PAS domain)"/>
    <property type="match status" value="4"/>
</dbReference>
<evidence type="ECO:0000256" key="6">
    <source>
        <dbReference type="SAM" id="MobiDB-lite"/>
    </source>
</evidence>
<keyword evidence="4" id="KW-0808">Transferase</keyword>
<feature type="domain" description="PAS" evidence="8">
    <location>
        <begin position="162"/>
        <end position="233"/>
    </location>
</feature>
<evidence type="ECO:0000259" key="8">
    <source>
        <dbReference type="PROSITE" id="PS50112"/>
    </source>
</evidence>
<feature type="region of interest" description="Disordered" evidence="6">
    <location>
        <begin position="767"/>
        <end position="816"/>
    </location>
</feature>
<feature type="domain" description="PAS" evidence="8">
    <location>
        <begin position="289"/>
        <end position="359"/>
    </location>
</feature>
<dbReference type="CDD" id="cd00130">
    <property type="entry name" value="PAS"/>
    <property type="match status" value="3"/>
</dbReference>
<feature type="domain" description="PAC" evidence="9">
    <location>
        <begin position="362"/>
        <end position="415"/>
    </location>
</feature>
<reference evidence="11" key="1">
    <citation type="journal article" date="2019" name="Int. J. Syst. Evol. Microbiol.">
        <title>The Global Catalogue of Microorganisms (GCM) 10K type strain sequencing project: providing services to taxonomists for standard genome sequencing and annotation.</title>
        <authorList>
            <consortium name="The Broad Institute Genomics Platform"/>
            <consortium name="The Broad Institute Genome Sequencing Center for Infectious Disease"/>
            <person name="Wu L."/>
            <person name="Ma J."/>
        </authorList>
    </citation>
    <scope>NUCLEOTIDE SEQUENCE [LARGE SCALE GENOMIC DNA]</scope>
    <source>
        <strain evidence="11">CGMCC 1.15959</strain>
    </source>
</reference>
<evidence type="ECO:0000313" key="10">
    <source>
        <dbReference type="EMBL" id="GGD96528.1"/>
    </source>
</evidence>
<dbReference type="Gene3D" id="2.10.70.100">
    <property type="match status" value="1"/>
</dbReference>
<dbReference type="InterPro" id="IPR001610">
    <property type="entry name" value="PAC"/>
</dbReference>
<dbReference type="Pfam" id="PF08448">
    <property type="entry name" value="PAS_4"/>
    <property type="match status" value="1"/>
</dbReference>
<protein>
    <recommendedName>
        <fullName evidence="2">histidine kinase</fullName>
        <ecNumber evidence="2">2.7.13.3</ecNumber>
    </recommendedName>
</protein>
<dbReference type="Gene3D" id="3.30.450.20">
    <property type="entry name" value="PAS domain"/>
    <property type="match status" value="4"/>
</dbReference>
<dbReference type="InterPro" id="IPR005467">
    <property type="entry name" value="His_kinase_dom"/>
</dbReference>
<dbReference type="Pfam" id="PF02518">
    <property type="entry name" value="HATPase_c"/>
    <property type="match status" value="1"/>
</dbReference>
<dbReference type="PROSITE" id="PS50109">
    <property type="entry name" value="HIS_KIN"/>
    <property type="match status" value="1"/>
</dbReference>
<dbReference type="PANTHER" id="PTHR43304:SF1">
    <property type="entry name" value="PAC DOMAIN-CONTAINING PROTEIN"/>
    <property type="match status" value="1"/>
</dbReference>
<dbReference type="CDD" id="cd00082">
    <property type="entry name" value="HisKA"/>
    <property type="match status" value="1"/>
</dbReference>
<dbReference type="RefSeq" id="WP_229658497.1">
    <property type="nucleotide sequence ID" value="NZ_BMKL01000001.1"/>
</dbReference>
<evidence type="ECO:0000256" key="2">
    <source>
        <dbReference type="ARBA" id="ARBA00012438"/>
    </source>
</evidence>
<evidence type="ECO:0000256" key="1">
    <source>
        <dbReference type="ARBA" id="ARBA00000085"/>
    </source>
</evidence>
<dbReference type="InterPro" id="IPR013655">
    <property type="entry name" value="PAS_fold_3"/>
</dbReference>
<dbReference type="InterPro" id="IPR036097">
    <property type="entry name" value="HisK_dim/P_sf"/>
</dbReference>
<dbReference type="NCBIfam" id="TIGR00229">
    <property type="entry name" value="sensory_box"/>
    <property type="match status" value="3"/>
</dbReference>
<keyword evidence="5" id="KW-0418">Kinase</keyword>
<dbReference type="InterPro" id="IPR003594">
    <property type="entry name" value="HATPase_dom"/>
</dbReference>
<feature type="domain" description="PAS" evidence="8">
    <location>
        <begin position="427"/>
        <end position="497"/>
    </location>
</feature>
<sequence length="816" mass="91405">MDEFRNSKGPVADLMRVHDWSASPLGNPAGWPRTLQLVVELMLSSKFPMFVAWGPKLGFLYNDAYSEILQEKHPAALGRRFDDVWREIWPDVSPLVDATLKGEAVYRENLPLLMNRKGFEEETWFTFSYSPVRDEQGEIAGLFCAVAETTTAVVAERNLRDSESRLRLAIDGARIGTWDWDLKTSRGTWSPRTMEILGSDVGENITLDQRIATIHPDDRERVWQEYKDALKAHGDLVSEYRAVRPNGEVRWISSRGAFERDAERWAVRTAGIVIDITESKVAETALRESEARFRLMADAVPQIVWITDAQGRAEFFNKQWANYTGIDPAPSSVERAADHIHPDDAGATLAAFQQCTVSGEPFRVEHRIRSRTGEYRWFLVRAEAYRDPVTGKIARWFGASVDIHDRKLAEARLHLLNENLEDQVAERSAERERLWNLSQDMLARADFSGMMSAVSPAWGRVLGWSEAELLARPYRSLIHPDDLPATMAAIDDMDRSGQPARFENRIATKSGEFKPIEWTVTPEPDGKNFIAVGRDLTDSKMREVELERTQEALRQAQKMEAVGQLTGGLAHDFNNLLMGVSGALELMSRRLQQGRADEVGRYIEMAEAGVSRAASLTHRLLAFSRRQTLDPQPTDLGQVIGNILDLLKRSVGPTIRIDASGVEAVWPTLLDQNQFENALLNLSINARDAMPNGGVIRIGAENWSAGVADESDPELNLGDYVRVWVTDSGEGMSQETIARAFDPFFTTKPIGEEPGLACRWCTGSSANPEAKLGSPPSRAKGQESTFISRGQQGYSWPGPRMKPRDPSLFEPKPERS</sequence>
<comment type="caution">
    <text evidence="10">The sequence shown here is derived from an EMBL/GenBank/DDBJ whole genome shotgun (WGS) entry which is preliminary data.</text>
</comment>
<evidence type="ECO:0000256" key="5">
    <source>
        <dbReference type="ARBA" id="ARBA00022777"/>
    </source>
</evidence>
<gene>
    <name evidence="10" type="ORF">GCM10011515_15490</name>
</gene>
<dbReference type="InterPro" id="IPR052162">
    <property type="entry name" value="Sensor_kinase/Photoreceptor"/>
</dbReference>
<dbReference type="PANTHER" id="PTHR43304">
    <property type="entry name" value="PHYTOCHROME-LIKE PROTEIN CPH1"/>
    <property type="match status" value="1"/>
</dbReference>
<dbReference type="EC" id="2.7.13.3" evidence="2"/>
<keyword evidence="11" id="KW-1185">Reference proteome</keyword>
<dbReference type="InterPro" id="IPR000014">
    <property type="entry name" value="PAS"/>
</dbReference>
<name>A0ABQ1S8W5_9SPHN</name>
<evidence type="ECO:0000259" key="9">
    <source>
        <dbReference type="PROSITE" id="PS50113"/>
    </source>
</evidence>